<keyword evidence="2" id="KW-0808">Transferase</keyword>
<evidence type="ECO:0000256" key="11">
    <source>
        <dbReference type="ARBA" id="ARBA00023125"/>
    </source>
</evidence>
<evidence type="ECO:0000256" key="6">
    <source>
        <dbReference type="ARBA" id="ARBA00022723"/>
    </source>
</evidence>
<accession>A0A2K9LS11</accession>
<keyword evidence="6" id="KW-0479">Metal-binding</keyword>
<keyword evidence="10" id="KW-0190">Covalent protein-DNA linkage</keyword>
<dbReference type="PROSITE" id="PS52020">
    <property type="entry name" value="CRESS_DNA_REP"/>
    <property type="match status" value="1"/>
</dbReference>
<dbReference type="EMBL" id="KY487784">
    <property type="protein sequence ID" value="AUM61642.1"/>
    <property type="molecule type" value="Genomic_DNA"/>
</dbReference>
<dbReference type="Gene3D" id="3.40.1310.20">
    <property type="match status" value="1"/>
</dbReference>
<dbReference type="GO" id="GO:0046872">
    <property type="term" value="F:metal ion binding"/>
    <property type="evidence" value="ECO:0007669"/>
    <property type="project" value="UniProtKB-KW"/>
</dbReference>
<keyword evidence="5" id="KW-0540">Nuclease</keyword>
<keyword evidence="4" id="KW-0235">DNA replication</keyword>
<dbReference type="GO" id="GO:0000166">
    <property type="term" value="F:nucleotide binding"/>
    <property type="evidence" value="ECO:0007669"/>
    <property type="project" value="UniProtKB-KW"/>
</dbReference>
<evidence type="ECO:0000259" key="12">
    <source>
        <dbReference type="PROSITE" id="PS52020"/>
    </source>
</evidence>
<evidence type="ECO:0000313" key="13">
    <source>
        <dbReference type="EMBL" id="AUM61642.1"/>
    </source>
</evidence>
<dbReference type="GO" id="GO:0006260">
    <property type="term" value="P:DNA replication"/>
    <property type="evidence" value="ECO:0007669"/>
    <property type="project" value="UniProtKB-KW"/>
</dbReference>
<dbReference type="GO" id="GO:0042025">
    <property type="term" value="C:host cell nucleus"/>
    <property type="evidence" value="ECO:0007669"/>
    <property type="project" value="UniProtKB-SubCell"/>
</dbReference>
<feature type="domain" description="CRESS-DNA virus Rep endonuclease" evidence="12">
    <location>
        <begin position="2"/>
        <end position="99"/>
    </location>
</feature>
<sequence length="296" mass="34524">MNRMSDRWCWTINNPGDYVPPWLPERGMLYQVYEMEVGEREHTPHWQGYTRFETRKRGSTVKNIFGYDGMHLEPARGDEAQNRTYCTKDGTQVHEDGVYDENAGKQGERTDLELIRDEIQGGAGLEEIAAVHPGQFIRYANGIAQMHALLGPGAPVQRAVEVRVYWGATGTGKTHRVMTEYPEAYQVEPGRDPWGRYQAQEVVVFDEFDYTKWTIQQMNRFLDKWRCPLDARYRDRYAVWRLVVICANSSPIAWWPDSGLLLIQSFRRRIQGRVYHFERQNQTLEEAHDATCDNLI</sequence>
<evidence type="ECO:0000256" key="10">
    <source>
        <dbReference type="ARBA" id="ARBA00023124"/>
    </source>
</evidence>
<evidence type="ECO:0000256" key="2">
    <source>
        <dbReference type="ARBA" id="ARBA00022679"/>
    </source>
</evidence>
<organism evidence="13">
    <name type="scientific">uncultured virus</name>
    <dbReference type="NCBI Taxonomy" id="340016"/>
    <lineage>
        <taxon>Viruses</taxon>
        <taxon>environmental samples</taxon>
    </lineage>
</organism>
<evidence type="ECO:0000256" key="1">
    <source>
        <dbReference type="ARBA" id="ARBA00004147"/>
    </source>
</evidence>
<dbReference type="GO" id="GO:0003677">
    <property type="term" value="F:DNA binding"/>
    <property type="evidence" value="ECO:0007669"/>
    <property type="project" value="UniProtKB-KW"/>
</dbReference>
<keyword evidence="3" id="KW-0548">Nucleotidyltransferase</keyword>
<name>A0A2K9LS11_9VIRU</name>
<evidence type="ECO:0000256" key="9">
    <source>
        <dbReference type="ARBA" id="ARBA00022801"/>
    </source>
</evidence>
<evidence type="ECO:0000256" key="8">
    <source>
        <dbReference type="ARBA" id="ARBA00022759"/>
    </source>
</evidence>
<keyword evidence="11" id="KW-0238">DNA-binding</keyword>
<dbReference type="Pfam" id="PF02407">
    <property type="entry name" value="Viral_Rep"/>
    <property type="match status" value="1"/>
</dbReference>
<evidence type="ECO:0000256" key="5">
    <source>
        <dbReference type="ARBA" id="ARBA00022722"/>
    </source>
</evidence>
<dbReference type="SUPFAM" id="SSF52540">
    <property type="entry name" value="P-loop containing nucleoside triphosphate hydrolases"/>
    <property type="match status" value="1"/>
</dbReference>
<evidence type="ECO:0000256" key="7">
    <source>
        <dbReference type="ARBA" id="ARBA00022741"/>
    </source>
</evidence>
<dbReference type="GO" id="GO:0016779">
    <property type="term" value="F:nucleotidyltransferase activity"/>
    <property type="evidence" value="ECO:0007669"/>
    <property type="project" value="UniProtKB-KW"/>
</dbReference>
<proteinExistence type="predicted"/>
<protein>
    <submittedName>
        <fullName evidence="13">Rep</fullName>
    </submittedName>
</protein>
<comment type="subcellular location">
    <subcellularLocation>
        <location evidence="1">Host nucleus</location>
    </subcellularLocation>
</comment>
<dbReference type="GO" id="GO:0016787">
    <property type="term" value="F:hydrolase activity"/>
    <property type="evidence" value="ECO:0007669"/>
    <property type="project" value="UniProtKB-KW"/>
</dbReference>
<dbReference type="InterPro" id="IPR027417">
    <property type="entry name" value="P-loop_NTPase"/>
</dbReference>
<keyword evidence="8" id="KW-0255">Endonuclease</keyword>
<reference evidence="13" key="1">
    <citation type="submission" date="2017-01" db="EMBL/GenBank/DDBJ databases">
        <title>High-throughput sequencing uncovers low homogeneity in the biogeography of single-stranded DNA viruses.</title>
        <authorList>
            <person name="Pearson V.M."/>
            <person name="Rokyta D.R."/>
        </authorList>
    </citation>
    <scope>NUCLEOTIDE SEQUENCE</scope>
</reference>
<evidence type="ECO:0000256" key="3">
    <source>
        <dbReference type="ARBA" id="ARBA00022695"/>
    </source>
</evidence>
<evidence type="ECO:0000256" key="4">
    <source>
        <dbReference type="ARBA" id="ARBA00022705"/>
    </source>
</evidence>
<dbReference type="InterPro" id="IPR049912">
    <property type="entry name" value="CRESS_DNA_REP"/>
</dbReference>
<keyword evidence="7" id="KW-0547">Nucleotide-binding</keyword>
<dbReference type="GO" id="GO:0004519">
    <property type="term" value="F:endonuclease activity"/>
    <property type="evidence" value="ECO:0007669"/>
    <property type="project" value="UniProtKB-KW"/>
</dbReference>
<keyword evidence="9" id="KW-0378">Hydrolase</keyword>
<gene>
    <name evidence="13" type="primary">Rep</name>
</gene>